<dbReference type="Proteomes" id="UP000638188">
    <property type="component" value="Unassembled WGS sequence"/>
</dbReference>
<dbReference type="SUPFAM" id="SSF54523">
    <property type="entry name" value="Pili subunits"/>
    <property type="match status" value="1"/>
</dbReference>
<keyword evidence="1" id="KW-1133">Transmembrane helix</keyword>
<accession>A0ABQ1PW69</accession>
<proteinExistence type="predicted"/>
<evidence type="ECO:0000256" key="1">
    <source>
        <dbReference type="SAM" id="Phobius"/>
    </source>
</evidence>
<feature type="transmembrane region" description="Helical" evidence="1">
    <location>
        <begin position="6"/>
        <end position="29"/>
    </location>
</feature>
<keyword evidence="1" id="KW-0812">Transmembrane</keyword>
<dbReference type="PANTHER" id="PTHR30093">
    <property type="entry name" value="GENERAL SECRETION PATHWAY PROTEIN G"/>
    <property type="match status" value="1"/>
</dbReference>
<dbReference type="PROSITE" id="PS00409">
    <property type="entry name" value="PROKAR_NTER_METHYL"/>
    <property type="match status" value="1"/>
</dbReference>
<dbReference type="NCBIfam" id="TIGR02532">
    <property type="entry name" value="IV_pilin_GFxxxE"/>
    <property type="match status" value="1"/>
</dbReference>
<reference evidence="3" key="1">
    <citation type="journal article" date="2019" name="Int. J. Syst. Evol. Microbiol.">
        <title>The Global Catalogue of Microorganisms (GCM) 10K type strain sequencing project: providing services to taxonomists for standard genome sequencing and annotation.</title>
        <authorList>
            <consortium name="The Broad Institute Genomics Platform"/>
            <consortium name="The Broad Institute Genome Sequencing Center for Infectious Disease"/>
            <person name="Wu L."/>
            <person name="Ma J."/>
        </authorList>
    </citation>
    <scope>NUCLEOTIDE SEQUENCE [LARGE SCALE GENOMIC DNA]</scope>
    <source>
        <strain evidence="3">CGMCC 1.12482</strain>
    </source>
</reference>
<dbReference type="RefSeq" id="WP_150278148.1">
    <property type="nucleotide sequence ID" value="NZ_BMFF01000005.1"/>
</dbReference>
<dbReference type="InterPro" id="IPR031982">
    <property type="entry name" value="PilE-like"/>
</dbReference>
<protein>
    <submittedName>
        <fullName evidence="2">Pilus biosynthesis protein</fullName>
    </submittedName>
</protein>
<dbReference type="Pfam" id="PF07963">
    <property type="entry name" value="N_methyl"/>
    <property type="match status" value="1"/>
</dbReference>
<comment type="caution">
    <text evidence="2">The sequence shown here is derived from an EMBL/GenBank/DDBJ whole genome shotgun (WGS) entry which is preliminary data.</text>
</comment>
<dbReference type="Gene3D" id="3.30.700.10">
    <property type="entry name" value="Glycoprotein, Type 4 Pilin"/>
    <property type="match status" value="1"/>
</dbReference>
<name>A0ABQ1PW69_9GAMM</name>
<dbReference type="Pfam" id="PF16732">
    <property type="entry name" value="ComP_DUS"/>
    <property type="match status" value="1"/>
</dbReference>
<evidence type="ECO:0000313" key="2">
    <source>
        <dbReference type="EMBL" id="GGD04957.1"/>
    </source>
</evidence>
<sequence>MRSKGFTLIEVMIVVAIVGILAAIAYPSYVEYTKKTRRAEASAVLFEAAQVTERQFSRTGAYAGAPIPTRSPITGDAVYNVALANGAGTDGGYLITATAVAGGVMAGDDCATMTINALGQTTPADDKCWRE</sequence>
<dbReference type="InterPro" id="IPR045584">
    <property type="entry name" value="Pilin-like"/>
</dbReference>
<organism evidence="2 3">
    <name type="scientific">Halopseudomonas salina</name>
    <dbReference type="NCBI Taxonomy" id="1323744"/>
    <lineage>
        <taxon>Bacteria</taxon>
        <taxon>Pseudomonadati</taxon>
        <taxon>Pseudomonadota</taxon>
        <taxon>Gammaproteobacteria</taxon>
        <taxon>Pseudomonadales</taxon>
        <taxon>Pseudomonadaceae</taxon>
        <taxon>Halopseudomonas</taxon>
    </lineage>
</organism>
<dbReference type="EMBL" id="BMFF01000005">
    <property type="protein sequence ID" value="GGD04957.1"/>
    <property type="molecule type" value="Genomic_DNA"/>
</dbReference>
<evidence type="ECO:0000313" key="3">
    <source>
        <dbReference type="Proteomes" id="UP000638188"/>
    </source>
</evidence>
<dbReference type="PANTHER" id="PTHR30093:SF47">
    <property type="entry name" value="TYPE IV PILUS NON-CORE MINOR PILIN PILE"/>
    <property type="match status" value="1"/>
</dbReference>
<keyword evidence="3" id="KW-1185">Reference proteome</keyword>
<dbReference type="InterPro" id="IPR012902">
    <property type="entry name" value="N_methyl_site"/>
</dbReference>
<gene>
    <name evidence="2" type="ORF">GCM10007418_24960</name>
</gene>
<keyword evidence="1" id="KW-0472">Membrane</keyword>